<dbReference type="InterPro" id="IPR055370">
    <property type="entry name" value="Lsr2_DNA-bd"/>
</dbReference>
<sequence>MARIEEVILIDDLDGEKASETIGFAIDGKVYEIDLSSTNAARLRNALEPFVKSGRRVPGNARRTTPRRASSDRRRSAEIREWAIRMGHEVSDRGRIPARIVAAYREAHPAA</sequence>
<keyword evidence="1" id="KW-0238">DNA-binding</keyword>
<keyword evidence="6" id="KW-1185">Reference proteome</keyword>
<dbReference type="RefSeq" id="WP_379581360.1">
    <property type="nucleotide sequence ID" value="NZ_JBHSQW010000001.1"/>
</dbReference>
<evidence type="ECO:0000256" key="1">
    <source>
        <dbReference type="ARBA" id="ARBA00023125"/>
    </source>
</evidence>
<name>A0ABW1IW08_9PSEU</name>
<dbReference type="Proteomes" id="UP001596302">
    <property type="component" value="Unassembled WGS sequence"/>
</dbReference>
<proteinExistence type="predicted"/>
<comment type="caution">
    <text evidence="5">The sequence shown here is derived from an EMBL/GenBank/DDBJ whole genome shotgun (WGS) entry which is preliminary data.</text>
</comment>
<evidence type="ECO:0000259" key="4">
    <source>
        <dbReference type="Pfam" id="PF23359"/>
    </source>
</evidence>
<dbReference type="Pfam" id="PF23359">
    <property type="entry name" value="Lsr2_DNA-bd"/>
    <property type="match status" value="1"/>
</dbReference>
<protein>
    <submittedName>
        <fullName evidence="5">Lsr2 family protein</fullName>
    </submittedName>
</protein>
<dbReference type="EMBL" id="JBHSQW010000001">
    <property type="protein sequence ID" value="MFC5992618.1"/>
    <property type="molecule type" value="Genomic_DNA"/>
</dbReference>
<evidence type="ECO:0000259" key="3">
    <source>
        <dbReference type="Pfam" id="PF11774"/>
    </source>
</evidence>
<dbReference type="Gene3D" id="3.30.60.230">
    <property type="entry name" value="Lsr2, dimerization domain"/>
    <property type="match status" value="1"/>
</dbReference>
<dbReference type="InterPro" id="IPR036625">
    <property type="entry name" value="E3-bd_dom_sf"/>
</dbReference>
<feature type="domain" description="Lsr2 dimerization" evidence="3">
    <location>
        <begin position="1"/>
        <end position="57"/>
    </location>
</feature>
<dbReference type="Gene3D" id="4.10.320.10">
    <property type="entry name" value="E3-binding domain"/>
    <property type="match status" value="1"/>
</dbReference>
<accession>A0ABW1IW08</accession>
<evidence type="ECO:0000313" key="5">
    <source>
        <dbReference type="EMBL" id="MFC5992618.1"/>
    </source>
</evidence>
<feature type="region of interest" description="Disordered" evidence="2">
    <location>
        <begin position="54"/>
        <end position="74"/>
    </location>
</feature>
<dbReference type="InterPro" id="IPR024412">
    <property type="entry name" value="Lsr2_dim_dom"/>
</dbReference>
<feature type="domain" description="Lsr2 DNA-binding" evidence="4">
    <location>
        <begin position="71"/>
        <end position="107"/>
    </location>
</feature>
<organism evidence="5 6">
    <name type="scientific">Pseudonocardia hispaniensis</name>
    <dbReference type="NCBI Taxonomy" id="904933"/>
    <lineage>
        <taxon>Bacteria</taxon>
        <taxon>Bacillati</taxon>
        <taxon>Actinomycetota</taxon>
        <taxon>Actinomycetes</taxon>
        <taxon>Pseudonocardiales</taxon>
        <taxon>Pseudonocardiaceae</taxon>
        <taxon>Pseudonocardia</taxon>
    </lineage>
</organism>
<dbReference type="Pfam" id="PF11774">
    <property type="entry name" value="Lsr2"/>
    <property type="match status" value="1"/>
</dbReference>
<gene>
    <name evidence="5" type="ORF">ACFQE5_00140</name>
</gene>
<evidence type="ECO:0000256" key="2">
    <source>
        <dbReference type="SAM" id="MobiDB-lite"/>
    </source>
</evidence>
<reference evidence="6" key="1">
    <citation type="journal article" date="2019" name="Int. J. Syst. Evol. Microbiol.">
        <title>The Global Catalogue of Microorganisms (GCM) 10K type strain sequencing project: providing services to taxonomists for standard genome sequencing and annotation.</title>
        <authorList>
            <consortium name="The Broad Institute Genomics Platform"/>
            <consortium name="The Broad Institute Genome Sequencing Center for Infectious Disease"/>
            <person name="Wu L."/>
            <person name="Ma J."/>
        </authorList>
    </citation>
    <scope>NUCLEOTIDE SEQUENCE [LARGE SCALE GENOMIC DNA]</scope>
    <source>
        <strain evidence="6">CCM 8391</strain>
    </source>
</reference>
<dbReference type="InterPro" id="IPR042261">
    <property type="entry name" value="Lsr2-like_dimerization"/>
</dbReference>
<evidence type="ECO:0000313" key="6">
    <source>
        <dbReference type="Proteomes" id="UP001596302"/>
    </source>
</evidence>